<dbReference type="Pfam" id="PF05987">
    <property type="entry name" value="DUF898"/>
    <property type="match status" value="1"/>
</dbReference>
<keyword evidence="1" id="KW-1133">Transmembrane helix</keyword>
<protein>
    <submittedName>
        <fullName evidence="2">Uncharacterized protein</fullName>
    </submittedName>
</protein>
<gene>
    <name evidence="2" type="ORF">AU381_03730</name>
</gene>
<feature type="transmembrane region" description="Helical" evidence="1">
    <location>
        <begin position="147"/>
        <end position="173"/>
    </location>
</feature>
<evidence type="ECO:0000313" key="2">
    <source>
        <dbReference type="EMBL" id="OAP41007.1"/>
    </source>
</evidence>
<sequence>MVLAEPLPATGVGQGSFGRAAQGDVQRLSFTGSGSEYFGIWIVNILLTIITLGVYSAWAKVRRNRYFYGNTVLLGRGFEYHARGGQILIGRLIVFAYLILYNVLLTFVPLAGIALVLLFLCFVPWLVARGLRFSARVTSYRNVRFDFVGRAGGAFLAFIVGPVIASLTLGILAPLASRWTYRYIGSNLRYGQRAFSTEPSVGAIYKTWGISAAIIVLGLLIIGFFAFLNIALFASAIESPDLLPAEMQMSLVALMVVGYILFFAIFGVAALVYRAGVRNIAWSGTTFDGKHRLLSDLSRLRYSWIAISNVVVTLITLGLMRPWAAVRMARYVNEHTGVRFDGNVGEIFSAIAQEGSAVGAEFMDIEGFDFGF</sequence>
<comment type="caution">
    <text evidence="2">The sequence shown here is derived from an EMBL/GenBank/DDBJ whole genome shotgun (WGS) entry which is preliminary data.</text>
</comment>
<evidence type="ECO:0000313" key="3">
    <source>
        <dbReference type="Proteomes" id="UP000094025"/>
    </source>
</evidence>
<dbReference type="EMBL" id="LPUX01000053">
    <property type="protein sequence ID" value="OAP41007.1"/>
    <property type="molecule type" value="Genomic_DNA"/>
</dbReference>
<keyword evidence="3" id="KW-1185">Reference proteome</keyword>
<feature type="transmembrane region" description="Helical" evidence="1">
    <location>
        <begin position="249"/>
        <end position="273"/>
    </location>
</feature>
<name>A0A178Y0K1_9HYPH</name>
<dbReference type="Proteomes" id="UP000094025">
    <property type="component" value="Unassembled WGS sequence"/>
</dbReference>
<organism evidence="2 3">
    <name type="scientific">Sinorhizobium glycinis</name>
    <dbReference type="NCBI Taxonomy" id="1472378"/>
    <lineage>
        <taxon>Bacteria</taxon>
        <taxon>Pseudomonadati</taxon>
        <taxon>Pseudomonadota</taxon>
        <taxon>Alphaproteobacteria</taxon>
        <taxon>Hyphomicrobiales</taxon>
        <taxon>Rhizobiaceae</taxon>
        <taxon>Sinorhizobium/Ensifer group</taxon>
        <taxon>Sinorhizobium</taxon>
    </lineage>
</organism>
<proteinExistence type="predicted"/>
<feature type="transmembrane region" description="Helical" evidence="1">
    <location>
        <begin position="107"/>
        <end position="127"/>
    </location>
</feature>
<feature type="transmembrane region" description="Helical" evidence="1">
    <location>
        <begin position="38"/>
        <end position="59"/>
    </location>
</feature>
<dbReference type="AlphaFoldDB" id="A0A178Y0K1"/>
<evidence type="ECO:0000256" key="1">
    <source>
        <dbReference type="SAM" id="Phobius"/>
    </source>
</evidence>
<dbReference type="OrthoDB" id="7462354at2"/>
<feature type="transmembrane region" description="Helical" evidence="1">
    <location>
        <begin position="80"/>
        <end position="101"/>
    </location>
</feature>
<feature type="transmembrane region" description="Helical" evidence="1">
    <location>
        <begin position="208"/>
        <end position="237"/>
    </location>
</feature>
<dbReference type="RefSeq" id="WP_064241311.1">
    <property type="nucleotide sequence ID" value="NZ_LPUX01000053.1"/>
</dbReference>
<reference evidence="2 3" key="1">
    <citation type="journal article" date="2016" name="Int. J. Syst. Evol. Microbiol.">
        <title>Ensifer glycinis sp. nov., an novel rhizobial species associated with Glycine spp.</title>
        <authorList>
            <person name="Yan H."/>
            <person name="Yan J."/>
            <person name="Sui X.H."/>
            <person name="Wang E.T."/>
            <person name="Chen W.X."/>
            <person name="Zhang X.X."/>
            <person name="Chen W.F."/>
        </authorList>
    </citation>
    <scope>NUCLEOTIDE SEQUENCE [LARGE SCALE GENOMIC DNA]</scope>
    <source>
        <strain evidence="2 3">CCBAU 23380</strain>
    </source>
</reference>
<dbReference type="STRING" id="1472378.AU381_03730"/>
<dbReference type="InterPro" id="IPR010295">
    <property type="entry name" value="DUF898"/>
</dbReference>
<feature type="transmembrane region" description="Helical" evidence="1">
    <location>
        <begin position="302"/>
        <end position="320"/>
    </location>
</feature>
<keyword evidence="1" id="KW-0472">Membrane</keyword>
<keyword evidence="1" id="KW-0812">Transmembrane</keyword>
<accession>A0A178Y0K1</accession>